<dbReference type="AlphaFoldDB" id="A0A1M5DXW0"/>
<dbReference type="EMBL" id="FQVU01000001">
    <property type="protein sequence ID" value="SHF71837.1"/>
    <property type="molecule type" value="Genomic_DNA"/>
</dbReference>
<dbReference type="Pfam" id="PF13298">
    <property type="entry name" value="LigD_N"/>
    <property type="match status" value="1"/>
</dbReference>
<sequence>MAEPDDPRFVVQHHLATADHYDLRLEIDGVLVSWAVPKGPSTDPAVRRLARRVGDHALEYCEYEGVLSPQRRGGGVVQVWDHGTFRNVSRDGSDPVSAGAALARGHLSFVLRGEKLRGGYSLLRTRGDDLWLLLKKRDGEADARRDVTGTETWSVLTGRTMAEIEAAG</sequence>
<dbReference type="OrthoDB" id="9802472at2"/>
<evidence type="ECO:0000313" key="2">
    <source>
        <dbReference type="EMBL" id="SHF71837.1"/>
    </source>
</evidence>
<evidence type="ECO:0000313" key="3">
    <source>
        <dbReference type="Proteomes" id="UP000186132"/>
    </source>
</evidence>
<keyword evidence="3" id="KW-1185">Reference proteome</keyword>
<dbReference type="Proteomes" id="UP000186132">
    <property type="component" value="Unassembled WGS sequence"/>
</dbReference>
<keyword evidence="2" id="KW-0436">Ligase</keyword>
<dbReference type="NCBIfam" id="TIGR02777">
    <property type="entry name" value="LigD_PE_dom"/>
    <property type="match status" value="1"/>
</dbReference>
<dbReference type="PANTHER" id="PTHR39465">
    <property type="entry name" value="DNA LIGASE D, 3'-PHOSPHOESTERASE DOMAIN"/>
    <property type="match status" value="1"/>
</dbReference>
<accession>A0A1M5DXW0</accession>
<proteinExistence type="predicted"/>
<gene>
    <name evidence="2" type="ORF">SAMN05443575_0726</name>
</gene>
<reference evidence="2 3" key="1">
    <citation type="submission" date="2016-11" db="EMBL/GenBank/DDBJ databases">
        <authorList>
            <person name="Jaros S."/>
            <person name="Januszkiewicz K."/>
            <person name="Wedrychowicz H."/>
        </authorList>
    </citation>
    <scope>NUCLEOTIDE SEQUENCE [LARGE SCALE GENOMIC DNA]</scope>
    <source>
        <strain evidence="2 3">DSM 45627</strain>
    </source>
</reference>
<evidence type="ECO:0000259" key="1">
    <source>
        <dbReference type="Pfam" id="PF13298"/>
    </source>
</evidence>
<name>A0A1M5DXW0_9ACTN</name>
<dbReference type="PANTHER" id="PTHR39465:SF1">
    <property type="entry name" value="DNA LIGASE D 3'-PHOSPHOESTERASE DOMAIN-CONTAINING PROTEIN"/>
    <property type="match status" value="1"/>
</dbReference>
<feature type="domain" description="DNA ligase D 3'-phosphoesterase" evidence="1">
    <location>
        <begin position="12"/>
        <end position="124"/>
    </location>
</feature>
<dbReference type="RefSeq" id="WP_073385995.1">
    <property type="nucleotide sequence ID" value="NZ_FQVU01000001.1"/>
</dbReference>
<organism evidence="2 3">
    <name type="scientific">Jatrophihabitans endophyticus</name>
    <dbReference type="NCBI Taxonomy" id="1206085"/>
    <lineage>
        <taxon>Bacteria</taxon>
        <taxon>Bacillati</taxon>
        <taxon>Actinomycetota</taxon>
        <taxon>Actinomycetes</taxon>
        <taxon>Jatrophihabitantales</taxon>
        <taxon>Jatrophihabitantaceae</taxon>
        <taxon>Jatrophihabitans</taxon>
    </lineage>
</organism>
<dbReference type="GO" id="GO:0016874">
    <property type="term" value="F:ligase activity"/>
    <property type="evidence" value="ECO:0007669"/>
    <property type="project" value="UniProtKB-KW"/>
</dbReference>
<dbReference type="InterPro" id="IPR014144">
    <property type="entry name" value="LigD_PE_domain"/>
</dbReference>
<protein>
    <submittedName>
        <fullName evidence="2">DNA ligase D, 3'-phosphoesterase domain-containing protein</fullName>
    </submittedName>
</protein>
<dbReference type="STRING" id="1206085.SAMN05443575_0726"/>